<gene>
    <name evidence="1" type="ORF">MPNT_170041</name>
</gene>
<dbReference type="RefSeq" id="WP_174583032.1">
    <property type="nucleotide sequence ID" value="NZ_CAJNOB010000009.1"/>
</dbReference>
<evidence type="ECO:0000313" key="1">
    <source>
        <dbReference type="EMBL" id="CAF0694707.1"/>
    </source>
</evidence>
<accession>A0A8J2FS96</accession>
<dbReference type="AlphaFoldDB" id="A0A8J2FS96"/>
<keyword evidence="2" id="KW-1185">Reference proteome</keyword>
<dbReference type="Proteomes" id="UP000663859">
    <property type="component" value="Unassembled WGS sequence"/>
</dbReference>
<organism evidence="1 2">
    <name type="scientific">Candidatus Methylacidithermus pantelleriae</name>
    <dbReference type="NCBI Taxonomy" id="2744239"/>
    <lineage>
        <taxon>Bacteria</taxon>
        <taxon>Pseudomonadati</taxon>
        <taxon>Verrucomicrobiota</taxon>
        <taxon>Methylacidiphilae</taxon>
        <taxon>Methylacidiphilales</taxon>
        <taxon>Methylacidiphilaceae</taxon>
        <taxon>Candidatus Methylacidithermus</taxon>
    </lineage>
</organism>
<comment type="caution">
    <text evidence="1">The sequence shown here is derived from an EMBL/GenBank/DDBJ whole genome shotgun (WGS) entry which is preliminary data.</text>
</comment>
<proteinExistence type="predicted"/>
<evidence type="ECO:0000313" key="2">
    <source>
        <dbReference type="Proteomes" id="UP000663859"/>
    </source>
</evidence>
<reference evidence="1" key="1">
    <citation type="submission" date="2021-02" db="EMBL/GenBank/DDBJ databases">
        <authorList>
            <person name="Cremers G."/>
            <person name="Picone N."/>
        </authorList>
    </citation>
    <scope>NUCLEOTIDE SEQUENCE</scope>
    <source>
        <strain evidence="1">PQ17</strain>
    </source>
</reference>
<dbReference type="EMBL" id="CAJNOB010000009">
    <property type="protein sequence ID" value="CAF0694707.1"/>
    <property type="molecule type" value="Genomic_DNA"/>
</dbReference>
<name>A0A8J2FS96_9BACT</name>
<protein>
    <submittedName>
        <fullName evidence="1">Uncharacterized protein</fullName>
    </submittedName>
</protein>
<sequence>MGSAASFSSRLRPMHKEFRFLVKILGENRADSNTLVGLLVTLQRRLGIQEGTFVFDGGKKNPVELGGA</sequence>